<protein>
    <submittedName>
        <fullName evidence="2">Phage tail tape measure protein</fullName>
    </submittedName>
</protein>
<organism evidence="2">
    <name type="scientific">Salmonella enteritidis</name>
    <dbReference type="NCBI Taxonomy" id="149539"/>
    <lineage>
        <taxon>Bacteria</taxon>
        <taxon>Pseudomonadati</taxon>
        <taxon>Pseudomonadota</taxon>
        <taxon>Gammaproteobacteria</taxon>
        <taxon>Enterobacterales</taxon>
        <taxon>Enterobacteriaceae</taxon>
        <taxon>Salmonella</taxon>
    </lineage>
</organism>
<keyword evidence="1" id="KW-1133">Transmembrane helix</keyword>
<name>A0A5X4GXH0_SALEN</name>
<gene>
    <name evidence="2" type="ORF">EGM21_09725</name>
</gene>
<comment type="caution">
    <text evidence="2">The sequence shown here is derived from an EMBL/GenBank/DDBJ whole genome shotgun (WGS) entry which is preliminary data.</text>
</comment>
<dbReference type="EMBL" id="AAHSHU010000005">
    <property type="protein sequence ID" value="EBZ7975948.1"/>
    <property type="molecule type" value="Genomic_DNA"/>
</dbReference>
<evidence type="ECO:0000256" key="1">
    <source>
        <dbReference type="SAM" id="Phobius"/>
    </source>
</evidence>
<dbReference type="AlphaFoldDB" id="A0A5X4GXH0"/>
<dbReference type="InterPro" id="IPR010090">
    <property type="entry name" value="Phage_tape_meas"/>
</dbReference>
<evidence type="ECO:0000313" key="2">
    <source>
        <dbReference type="EMBL" id="EBZ7975948.1"/>
    </source>
</evidence>
<sequence length="91" mass="9436">MADSFQLKAIITAVDQLSGPLKGMQRELKGFQKEMAGLAIGAAAAGTAVLGALALPVNAAIGFESKMADIRKVVDGLDDKKAFAQMSDDIL</sequence>
<reference evidence="2" key="1">
    <citation type="submission" date="2018-11" db="EMBL/GenBank/DDBJ databases">
        <authorList>
            <person name="Ashton P.M."/>
            <person name="Dallman T."/>
            <person name="Nair S."/>
            <person name="De Pinna E."/>
            <person name="Peters T."/>
            <person name="Grant K."/>
        </authorList>
    </citation>
    <scope>NUCLEOTIDE SEQUENCE</scope>
    <source>
        <strain evidence="2">634641</strain>
    </source>
</reference>
<feature type="transmembrane region" description="Helical" evidence="1">
    <location>
        <begin position="38"/>
        <end position="63"/>
    </location>
</feature>
<accession>A0A5X4GXH0</accession>
<keyword evidence="1" id="KW-0812">Transmembrane</keyword>
<dbReference type="NCBIfam" id="TIGR01760">
    <property type="entry name" value="tape_meas_TP901"/>
    <property type="match status" value="1"/>
</dbReference>
<keyword evidence="1" id="KW-0472">Membrane</keyword>
<proteinExistence type="predicted"/>
<feature type="non-terminal residue" evidence="2">
    <location>
        <position position="91"/>
    </location>
</feature>